<dbReference type="Pfam" id="PF00583">
    <property type="entry name" value="Acetyltransf_1"/>
    <property type="match status" value="1"/>
</dbReference>
<dbReference type="CDD" id="cd04301">
    <property type="entry name" value="NAT_SF"/>
    <property type="match status" value="1"/>
</dbReference>
<dbReference type="RefSeq" id="WP_060680020.1">
    <property type="nucleotide sequence ID" value="NZ_CP090006.1"/>
</dbReference>
<name>A0ABR7VIS6_VIRHA</name>
<evidence type="ECO:0000313" key="3">
    <source>
        <dbReference type="Proteomes" id="UP000621631"/>
    </source>
</evidence>
<accession>A0ABR7VIS6</accession>
<evidence type="ECO:0000313" key="2">
    <source>
        <dbReference type="EMBL" id="MBD1221829.1"/>
    </source>
</evidence>
<dbReference type="InterPro" id="IPR016181">
    <property type="entry name" value="Acyl_CoA_acyltransferase"/>
</dbReference>
<comment type="caution">
    <text evidence="2">The sequence shown here is derived from an EMBL/GenBank/DDBJ whole genome shotgun (WGS) entry which is preliminary data.</text>
</comment>
<gene>
    <name evidence="2" type="ORF">IC602_04355</name>
</gene>
<dbReference type="EMBL" id="JACWEZ010000002">
    <property type="protein sequence ID" value="MBD1221829.1"/>
    <property type="molecule type" value="Genomic_DNA"/>
</dbReference>
<organism evidence="2 3">
    <name type="scientific">Virgibacillus halodenitrificans</name>
    <name type="common">Bacillus halodenitrificans</name>
    <dbReference type="NCBI Taxonomy" id="1482"/>
    <lineage>
        <taxon>Bacteria</taxon>
        <taxon>Bacillati</taxon>
        <taxon>Bacillota</taxon>
        <taxon>Bacilli</taxon>
        <taxon>Bacillales</taxon>
        <taxon>Bacillaceae</taxon>
        <taxon>Virgibacillus</taxon>
    </lineage>
</organism>
<keyword evidence="3" id="KW-1185">Reference proteome</keyword>
<dbReference type="Gene3D" id="3.40.630.30">
    <property type="match status" value="1"/>
</dbReference>
<feature type="domain" description="N-acetyltransferase" evidence="1">
    <location>
        <begin position="2"/>
        <end position="155"/>
    </location>
</feature>
<dbReference type="PROSITE" id="PS51186">
    <property type="entry name" value="GNAT"/>
    <property type="match status" value="1"/>
</dbReference>
<evidence type="ECO:0000259" key="1">
    <source>
        <dbReference type="PROSITE" id="PS51186"/>
    </source>
</evidence>
<reference evidence="2 3" key="1">
    <citation type="submission" date="2020-09" db="EMBL/GenBank/DDBJ databases">
        <title>Draft Genome Sequences of Oil-Oxidizing Bacteria Halomonas titanicae, Marinobacter lutaoensis, and Virgibacillus halodenitrificans Isolated from Highly Saline Environments.</title>
        <authorList>
            <person name="Grouzdev D.S."/>
            <person name="Sokolova D.S."/>
            <person name="Semenova E.M."/>
            <person name="Borzenkov I.A."/>
            <person name="Bidzhieva S.K."/>
            <person name="Poltaraus A.B."/>
            <person name="Nazina T.N."/>
        </authorList>
    </citation>
    <scope>NUCLEOTIDE SEQUENCE [LARGE SCALE GENOMIC DNA]</scope>
    <source>
        <strain evidence="2 3">VKM B-3472D</strain>
    </source>
</reference>
<proteinExistence type="predicted"/>
<dbReference type="Proteomes" id="UP000621631">
    <property type="component" value="Unassembled WGS sequence"/>
</dbReference>
<dbReference type="InterPro" id="IPR000182">
    <property type="entry name" value="GNAT_dom"/>
</dbReference>
<dbReference type="SUPFAM" id="SSF55729">
    <property type="entry name" value="Acyl-CoA N-acyltransferases (Nat)"/>
    <property type="match status" value="1"/>
</dbReference>
<protein>
    <submittedName>
        <fullName evidence="2">GNAT family N-acetyltransferase</fullName>
    </submittedName>
</protein>
<sequence length="156" mass="18285">MLKFRTINVDRDRELVLTFRRDSFVVSFGNGNDFHEEEYLEWLKEKQNENSTNFVLVLEEEAYIGQLELSIRQYDEKYIGYVHLYYLIPDKRGKGLGSELNTYAENFFKRHGVSEYHLRVSPTNTSALSFYRKLGLTVIGKELDGKVIRMRGQVSG</sequence>